<proteinExistence type="inferred from homology"/>
<dbReference type="AlphaFoldDB" id="A0A6J7FVL5"/>
<dbReference type="SUPFAM" id="SSF53187">
    <property type="entry name" value="Zn-dependent exopeptidases"/>
    <property type="match status" value="1"/>
</dbReference>
<feature type="domain" description="Peptidase M20 dimerisation" evidence="7">
    <location>
        <begin position="221"/>
        <end position="350"/>
    </location>
</feature>
<keyword evidence="4" id="KW-0378">Hydrolase</keyword>
<keyword evidence="5" id="KW-0862">Zinc</keyword>
<reference evidence="8" key="1">
    <citation type="submission" date="2020-05" db="EMBL/GenBank/DDBJ databases">
        <authorList>
            <person name="Chiriac C."/>
            <person name="Salcher M."/>
            <person name="Ghai R."/>
            <person name="Kavagutti S V."/>
        </authorList>
    </citation>
    <scope>NUCLEOTIDE SEQUENCE</scope>
</reference>
<dbReference type="EMBL" id="CAFBMR010000001">
    <property type="protein sequence ID" value="CAB4899862.1"/>
    <property type="molecule type" value="Genomic_DNA"/>
</dbReference>
<evidence type="ECO:0000256" key="5">
    <source>
        <dbReference type="ARBA" id="ARBA00022833"/>
    </source>
</evidence>
<name>A0A6J7FVL5_9ZZZZ</name>
<dbReference type="InterPro" id="IPR002933">
    <property type="entry name" value="Peptidase_M20"/>
</dbReference>
<dbReference type="GO" id="GO:0046872">
    <property type="term" value="F:metal ion binding"/>
    <property type="evidence" value="ECO:0007669"/>
    <property type="project" value="UniProtKB-KW"/>
</dbReference>
<dbReference type="InterPro" id="IPR036264">
    <property type="entry name" value="Bact_exopeptidase_dim_dom"/>
</dbReference>
<dbReference type="PANTHER" id="PTHR43808:SF8">
    <property type="entry name" value="PEPTIDASE M20 DIMERISATION DOMAIN-CONTAINING PROTEIN"/>
    <property type="match status" value="1"/>
</dbReference>
<evidence type="ECO:0000256" key="1">
    <source>
        <dbReference type="ARBA" id="ARBA00001947"/>
    </source>
</evidence>
<evidence type="ECO:0000259" key="7">
    <source>
        <dbReference type="Pfam" id="PF07687"/>
    </source>
</evidence>
<dbReference type="InterPro" id="IPR001261">
    <property type="entry name" value="ArgE/DapE_CS"/>
</dbReference>
<dbReference type="Gene3D" id="3.40.630.10">
    <property type="entry name" value="Zn peptidases"/>
    <property type="match status" value="1"/>
</dbReference>
<organism evidence="8">
    <name type="scientific">freshwater metagenome</name>
    <dbReference type="NCBI Taxonomy" id="449393"/>
    <lineage>
        <taxon>unclassified sequences</taxon>
        <taxon>metagenomes</taxon>
        <taxon>ecological metagenomes</taxon>
    </lineage>
</organism>
<comment type="similarity">
    <text evidence="2">Belongs to the peptidase M20A family.</text>
</comment>
<evidence type="ECO:0000256" key="4">
    <source>
        <dbReference type="ARBA" id="ARBA00022801"/>
    </source>
</evidence>
<comment type="cofactor">
    <cofactor evidence="1">
        <name>Zn(2+)</name>
        <dbReference type="ChEBI" id="CHEBI:29105"/>
    </cofactor>
</comment>
<evidence type="ECO:0000256" key="6">
    <source>
        <dbReference type="SAM" id="MobiDB-lite"/>
    </source>
</evidence>
<protein>
    <submittedName>
        <fullName evidence="8">Unannotated protein</fullName>
    </submittedName>
</protein>
<dbReference type="PROSITE" id="PS00758">
    <property type="entry name" value="ARGE_DAPE_CPG2_1"/>
    <property type="match status" value="1"/>
</dbReference>
<dbReference type="InterPro" id="IPR050072">
    <property type="entry name" value="Peptidase_M20A"/>
</dbReference>
<sequence>MKDNNPRFGPVHRPLAGSTGQDGGMSELAPSVMETEAVSILRDLIRIDTTNNGTPETVGEAEAAEYVAASLGDMGYSCERFETAPRREGVLLTIEGTDPEADVLLLHGHLDVVPADPADWTVAPFEAEVVDGMVWGRGAVDMKDTDATIIAVLREWARSGVKPRRTIAVAFTPDEEAGGRLGAHWLVDNRPEFFRGATQAVGEVGGFSVSLNDKRVYLIQTAERGIAWMRLLARGRAGHGSLTNDDNAITELARAVARIGEHTFELELTSTTQRLVREVAAMLGESGSLEDQVAAVSTALGPLIEASMRSSANPTVLRAGYKHNVIPERAEALIDGRYLPGHEAKFISEIARLAGEKVEVHLEHGDVAIEADFDVPLVARMTEALRTEDPGAITLPYMVPAGTDAKAFSRLGIAGYGFAPLRLPADLNFAAMFHGVDERVPIDALRFGVKVMDTFLRSA</sequence>
<dbReference type="Pfam" id="PF01546">
    <property type="entry name" value="Peptidase_M20"/>
    <property type="match status" value="1"/>
</dbReference>
<dbReference type="Gene3D" id="1.10.150.900">
    <property type="match status" value="1"/>
</dbReference>
<dbReference type="PANTHER" id="PTHR43808">
    <property type="entry name" value="ACETYLORNITHINE DEACETYLASE"/>
    <property type="match status" value="1"/>
</dbReference>
<dbReference type="GO" id="GO:0016787">
    <property type="term" value="F:hydrolase activity"/>
    <property type="evidence" value="ECO:0007669"/>
    <property type="project" value="UniProtKB-KW"/>
</dbReference>
<dbReference type="Gene3D" id="3.30.70.360">
    <property type="match status" value="1"/>
</dbReference>
<evidence type="ECO:0000256" key="3">
    <source>
        <dbReference type="ARBA" id="ARBA00022723"/>
    </source>
</evidence>
<dbReference type="InterPro" id="IPR011650">
    <property type="entry name" value="Peptidase_M20_dimer"/>
</dbReference>
<dbReference type="NCBIfam" id="NF005913">
    <property type="entry name" value="PRK07906.1"/>
    <property type="match status" value="1"/>
</dbReference>
<evidence type="ECO:0000313" key="8">
    <source>
        <dbReference type="EMBL" id="CAB4899862.1"/>
    </source>
</evidence>
<dbReference type="PIRSF" id="PIRSF036696">
    <property type="entry name" value="ACY-1"/>
    <property type="match status" value="1"/>
</dbReference>
<keyword evidence="3" id="KW-0479">Metal-binding</keyword>
<gene>
    <name evidence="8" type="ORF">UFOPK3610_00058</name>
</gene>
<evidence type="ECO:0000256" key="2">
    <source>
        <dbReference type="ARBA" id="ARBA00006247"/>
    </source>
</evidence>
<dbReference type="FunFam" id="1.10.150.900:FF:000002">
    <property type="entry name" value="M20/M25/M40 family peptidase"/>
    <property type="match status" value="1"/>
</dbReference>
<dbReference type="SUPFAM" id="SSF55031">
    <property type="entry name" value="Bacterial exopeptidase dimerisation domain"/>
    <property type="match status" value="1"/>
</dbReference>
<dbReference type="Pfam" id="PF07687">
    <property type="entry name" value="M20_dimer"/>
    <property type="match status" value="1"/>
</dbReference>
<feature type="region of interest" description="Disordered" evidence="6">
    <location>
        <begin position="1"/>
        <end position="27"/>
    </location>
</feature>
<accession>A0A6J7FVL5</accession>